<dbReference type="OrthoDB" id="375766at2759"/>
<evidence type="ECO:0000256" key="1">
    <source>
        <dbReference type="SAM" id="Coils"/>
    </source>
</evidence>
<reference evidence="2 3" key="1">
    <citation type="submission" date="2015-04" db="EMBL/GenBank/DDBJ databases">
        <authorList>
            <consortium name="Pathogen Informatics"/>
        </authorList>
    </citation>
    <scope>NUCLEOTIDE SEQUENCE [LARGE SCALE GENOMIC DNA]</scope>
    <source>
        <strain evidence="2 3">SGS1</strain>
    </source>
</reference>
<dbReference type="Gene3D" id="2.130.10.10">
    <property type="entry name" value="YVTN repeat-like/Quinoprotein amine dehydrogenase"/>
    <property type="match status" value="1"/>
</dbReference>
<dbReference type="GeneID" id="39735695"/>
<dbReference type="Proteomes" id="UP000220158">
    <property type="component" value="Chromosome 8"/>
</dbReference>
<dbReference type="InterPro" id="IPR036322">
    <property type="entry name" value="WD40_repeat_dom_sf"/>
</dbReference>
<dbReference type="SUPFAM" id="SSF50978">
    <property type="entry name" value="WD40 repeat-like"/>
    <property type="match status" value="1"/>
</dbReference>
<dbReference type="OMA" id="HINNEEC"/>
<sequence length="1169" mass="140373">MDKSFKLISILGDNIDKKRNIHIITKNKIGCIIEDIIYILNLEENVINLYKKHIGDFNNYIGCYVSLWDIEEYKEKYNIKVKNIKSYDFFNYSFNNKKETYKNNISYEQCMISDINFIDTLECVVILTNDKYKTISFWSLSNTQKPFLCIYTHMNDIENLFLFFNNDAYKDNISNNKNIYDYLEYLTILTYSSTSIYIWDFSFCIELKINCFKPIYNNLIPLDQISTIYKINSNKYYIGTTKGNIYLFYKHIAIKYYEISKRCIKLIFLLDNVLICVLENGMIYHIKELDNNAKCSKLDINILINNYYKKKFQIDENIIPFKWINYAEYFLNYLLIVTNTHVILINLYNNKFIILKEIFENDIYISTFIRNKNEHIIAMVNFFEEEKSLIRMLNLDNTLYSKVNCIISTYNNKEKQKKKSDIEKINKKEKEGNDNRINSFSEDKYQIQLRREKKRIIRKENNNINNIFVFSINNKIVFYEELNSTLSPFYSISYSYNKYVTCFEFSKDNKYLLCGFNEGSIHIYVIFNNKCHNFYSDHSINKLKFKDMNNNYCIALYKIFRNNLEAIDMIKLYDVNNMKLIVSSNKKIYLYDLFENSIKNIFNLPLNLNLSFFELFDDYINDDIKLANFFFKKQIEEYIKLNKEDILESKVDNYLKDVLNGINFLYKIIYLGKKKKDDELRDNSDISVNIGNKNKINYKKEEICIKKKINDINQTNFKKHINNEECKSDKKEMNNKISYHNLYIFNKVIFFLNNDFTEIRKIIKQKNIFNENDTNKISKPHFSFNLLNNKKESDSITNDYTTTDNNIIDFISENLKNCNLINSPIFKKDIFYTELHLDGNLMICSFKDVVFIYLIKEDTEFYQKRKYNYLKFFGSIIEIKSYENRISKFNYEDFPIIVCENDFLNDNENYFYVSHKKTNIKKYNENSICKCQLNKNDVSIKEIINTNDEKKKKKTKDMKNKENVNEKKFDSLRKVEKKYHNVIFMYNDYLSFENCFNKYIYENKYRHKNSALNSNQMKDILSPHYTFCSYLNQNSAYILRVPYALDYDEKQKKTTKTKLNEVSRNIYLENGSNFVYEKSNSKNTFFYKTIHSNCYFEVFIYVKEGNIDRVEKTKTNSLKFVSTQMEEDNVLEIIIPSTISIYYEQILVQMNSLHNMCYLSIPLLKKKEE</sequence>
<protein>
    <submittedName>
        <fullName evidence="2">Uncharacterized protein</fullName>
    </submittedName>
</protein>
<dbReference type="RefSeq" id="XP_028532598.1">
    <property type="nucleotide sequence ID" value="XM_028676072.1"/>
</dbReference>
<dbReference type="AlphaFoldDB" id="A0A1J1H4H9"/>
<organism evidence="2 3">
    <name type="scientific">Plasmodium relictum</name>
    <dbReference type="NCBI Taxonomy" id="85471"/>
    <lineage>
        <taxon>Eukaryota</taxon>
        <taxon>Sar</taxon>
        <taxon>Alveolata</taxon>
        <taxon>Apicomplexa</taxon>
        <taxon>Aconoidasida</taxon>
        <taxon>Haemosporida</taxon>
        <taxon>Plasmodiidae</taxon>
        <taxon>Plasmodium</taxon>
        <taxon>Plasmodium (Haemamoeba)</taxon>
    </lineage>
</organism>
<keyword evidence="1" id="KW-0175">Coiled coil</keyword>
<gene>
    <name evidence="2" type="ORF">PRELSG_0801900</name>
</gene>
<dbReference type="InterPro" id="IPR015943">
    <property type="entry name" value="WD40/YVTN_repeat-like_dom_sf"/>
</dbReference>
<dbReference type="EMBL" id="LN835303">
    <property type="protein sequence ID" value="CRG99593.1"/>
    <property type="molecule type" value="Genomic_DNA"/>
</dbReference>
<proteinExistence type="predicted"/>
<evidence type="ECO:0000313" key="3">
    <source>
        <dbReference type="Proteomes" id="UP000220158"/>
    </source>
</evidence>
<keyword evidence="3" id="KW-1185">Reference proteome</keyword>
<name>A0A1J1H4H9_PLARL</name>
<dbReference type="VEuPathDB" id="PlasmoDB:PRELSG_0801900"/>
<evidence type="ECO:0000313" key="2">
    <source>
        <dbReference type="EMBL" id="CRG99593.1"/>
    </source>
</evidence>
<dbReference type="KEGG" id="prel:PRELSG_0801900"/>
<accession>A0A1J1H4H9</accession>
<feature type="coiled-coil region" evidence="1">
    <location>
        <begin position="411"/>
        <end position="462"/>
    </location>
</feature>